<dbReference type="AlphaFoldDB" id="A0A7D9KDS8"/>
<gene>
    <name evidence="1" type="ORF">PACLA_8A006131</name>
</gene>
<keyword evidence="2" id="KW-1185">Reference proteome</keyword>
<proteinExistence type="predicted"/>
<dbReference type="Proteomes" id="UP001152795">
    <property type="component" value="Unassembled WGS sequence"/>
</dbReference>
<organism evidence="1 2">
    <name type="scientific">Paramuricea clavata</name>
    <name type="common">Red gorgonian</name>
    <name type="synonym">Violescent sea-whip</name>
    <dbReference type="NCBI Taxonomy" id="317549"/>
    <lineage>
        <taxon>Eukaryota</taxon>
        <taxon>Metazoa</taxon>
        <taxon>Cnidaria</taxon>
        <taxon>Anthozoa</taxon>
        <taxon>Octocorallia</taxon>
        <taxon>Malacalcyonacea</taxon>
        <taxon>Plexauridae</taxon>
        <taxon>Paramuricea</taxon>
    </lineage>
</organism>
<reference evidence="1" key="1">
    <citation type="submission" date="2020-04" db="EMBL/GenBank/DDBJ databases">
        <authorList>
            <person name="Alioto T."/>
            <person name="Alioto T."/>
            <person name="Gomez Garrido J."/>
        </authorList>
    </citation>
    <scope>NUCLEOTIDE SEQUENCE</scope>
    <source>
        <strain evidence="1">A484AB</strain>
    </source>
</reference>
<sequence length="49" mass="5604">TVFKFRGLPWNKHREVGDKINMGFNAMVENPGTKLPQVLTRELECIGCK</sequence>
<evidence type="ECO:0000313" key="1">
    <source>
        <dbReference type="EMBL" id="CAB4043423.1"/>
    </source>
</evidence>
<comment type="caution">
    <text evidence="1">The sequence shown here is derived from an EMBL/GenBank/DDBJ whole genome shotgun (WGS) entry which is preliminary data.</text>
</comment>
<evidence type="ECO:0000313" key="2">
    <source>
        <dbReference type="Proteomes" id="UP001152795"/>
    </source>
</evidence>
<accession>A0A7D9KDS8</accession>
<dbReference type="EMBL" id="CACRXK020032320">
    <property type="protein sequence ID" value="CAB4043423.1"/>
    <property type="molecule type" value="Genomic_DNA"/>
</dbReference>
<feature type="non-terminal residue" evidence="1">
    <location>
        <position position="1"/>
    </location>
</feature>
<protein>
    <submittedName>
        <fullName evidence="1">Uncharacterized protein</fullName>
    </submittedName>
</protein>
<name>A0A7D9KDS8_PARCT</name>